<dbReference type="SMART" id="SM00530">
    <property type="entry name" value="HTH_XRE"/>
    <property type="match status" value="1"/>
</dbReference>
<dbReference type="InterPro" id="IPR001387">
    <property type="entry name" value="Cro/C1-type_HTH"/>
</dbReference>
<gene>
    <name evidence="3" type="ORF">OG288_00100</name>
    <name evidence="4" type="ORF">OG288_44110</name>
</gene>
<dbReference type="RefSeq" id="WP_328936275.1">
    <property type="nucleotide sequence ID" value="NZ_CP108133.1"/>
</dbReference>
<evidence type="ECO:0000256" key="1">
    <source>
        <dbReference type="SAM" id="MobiDB-lite"/>
    </source>
</evidence>
<evidence type="ECO:0000313" key="3">
    <source>
        <dbReference type="EMBL" id="WTP46876.1"/>
    </source>
</evidence>
<protein>
    <submittedName>
        <fullName evidence="3">Helix-turn-helix transcriptional regulator</fullName>
    </submittedName>
</protein>
<keyword evidence="5" id="KW-1185">Reference proteome</keyword>
<dbReference type="Proteomes" id="UP001432166">
    <property type="component" value="Chromosome"/>
</dbReference>
<dbReference type="EMBL" id="CP108133">
    <property type="protein sequence ID" value="WTP46876.1"/>
    <property type="molecule type" value="Genomic_DNA"/>
</dbReference>
<feature type="region of interest" description="Disordered" evidence="1">
    <location>
        <begin position="271"/>
        <end position="297"/>
    </location>
</feature>
<accession>A0ABZ1J8N0</accession>
<evidence type="ECO:0000313" key="5">
    <source>
        <dbReference type="Proteomes" id="UP001432166"/>
    </source>
</evidence>
<dbReference type="Gene3D" id="1.10.260.40">
    <property type="entry name" value="lambda repressor-like DNA-binding domains"/>
    <property type="match status" value="1"/>
</dbReference>
<organism evidence="3 5">
    <name type="scientific">Streptomyces tauricus</name>
    <dbReference type="NCBI Taxonomy" id="68274"/>
    <lineage>
        <taxon>Bacteria</taxon>
        <taxon>Bacillati</taxon>
        <taxon>Actinomycetota</taxon>
        <taxon>Actinomycetes</taxon>
        <taxon>Kitasatosporales</taxon>
        <taxon>Streptomycetaceae</taxon>
        <taxon>Streptomyces</taxon>
        <taxon>Streptomyces aurantiacus group</taxon>
    </lineage>
</organism>
<dbReference type="CDD" id="cd00093">
    <property type="entry name" value="HTH_XRE"/>
    <property type="match status" value="1"/>
</dbReference>
<dbReference type="PROSITE" id="PS50943">
    <property type="entry name" value="HTH_CROC1"/>
    <property type="match status" value="1"/>
</dbReference>
<evidence type="ECO:0000313" key="4">
    <source>
        <dbReference type="EMBL" id="WTP54666.1"/>
    </source>
</evidence>
<evidence type="ECO:0000259" key="2">
    <source>
        <dbReference type="PROSITE" id="PS50943"/>
    </source>
</evidence>
<feature type="domain" description="HTH cro/C1-type" evidence="2">
    <location>
        <begin position="18"/>
        <end position="72"/>
    </location>
</feature>
<dbReference type="InterPro" id="IPR043917">
    <property type="entry name" value="DUF5753"/>
</dbReference>
<dbReference type="Pfam" id="PF13560">
    <property type="entry name" value="HTH_31"/>
    <property type="match status" value="1"/>
</dbReference>
<name>A0ABZ1J8N0_9ACTN</name>
<dbReference type="Pfam" id="PF19054">
    <property type="entry name" value="DUF5753"/>
    <property type="match status" value="1"/>
</dbReference>
<dbReference type="InterPro" id="IPR010982">
    <property type="entry name" value="Lambda_DNA-bd_dom_sf"/>
</dbReference>
<reference evidence="3" key="1">
    <citation type="submission" date="2022-10" db="EMBL/GenBank/DDBJ databases">
        <title>The complete genomes of actinobacterial strains from the NBC collection.</title>
        <authorList>
            <person name="Joergensen T.S."/>
            <person name="Alvarez Arevalo M."/>
            <person name="Sterndorff E.B."/>
            <person name="Faurdal D."/>
            <person name="Vuksanovic O."/>
            <person name="Mourched A.-S."/>
            <person name="Charusanti P."/>
            <person name="Shaw S."/>
            <person name="Blin K."/>
            <person name="Weber T."/>
        </authorList>
    </citation>
    <scope>NUCLEOTIDE SEQUENCE</scope>
    <source>
        <strain evidence="3">NBC_00189</strain>
    </source>
</reference>
<proteinExistence type="predicted"/>
<dbReference type="EMBL" id="CP108133">
    <property type="protein sequence ID" value="WTP54666.1"/>
    <property type="molecule type" value="Genomic_DNA"/>
</dbReference>
<dbReference type="SUPFAM" id="SSF47413">
    <property type="entry name" value="lambda repressor-like DNA-binding domains"/>
    <property type="match status" value="1"/>
</dbReference>
<sequence length="297" mass="33729">MATSENPMFLRQRLRERLKKDRERTGRTQQHVADRFGWSPSKVIRIENGKIAVSITDAMAMADFYDLPPEERDEVIALARAARGPSWYAPYKEVLTPELETYIACEESASIVRAFERNAMPGLIQTEEYARALLQTLQGLDGALGERRLELQVTLRMQRQKVLESVDSKFFFILDESVLRRIIGSEAIMRQQRETLLRISELPNVTASYVPFTAGAYPIYRTPYQIFEFDDGDPVAYLENTDGEAILTERASSYSRNSLGPADYLDIFQKLEKDPEKGRNGPAQPLTEESVFGNSSG</sequence>